<comment type="subcellular location">
    <subcellularLocation>
        <location evidence="1">Membrane</location>
        <topology evidence="1">Multi-pass membrane protein</topology>
    </subcellularLocation>
</comment>
<dbReference type="PANTHER" id="PTHR17068:SF2">
    <property type="entry name" value="MYELOID-ASSOCIATED DIFFERENTIATION MARKER-LIKE"/>
    <property type="match status" value="1"/>
</dbReference>
<dbReference type="InterPro" id="IPR047123">
    <property type="entry name" value="MYADM-like"/>
</dbReference>
<keyword evidence="4 8" id="KW-1133">Transmembrane helix</keyword>
<reference evidence="10" key="2">
    <citation type="submission" date="2025-09" db="UniProtKB">
        <authorList>
            <consortium name="Ensembl"/>
        </authorList>
    </citation>
    <scope>IDENTIFICATION</scope>
</reference>
<proteinExistence type="inferred from homology"/>
<evidence type="ECO:0000256" key="5">
    <source>
        <dbReference type="ARBA" id="ARBA00023136"/>
    </source>
</evidence>
<accession>A0A3B3Z970</accession>
<evidence type="ECO:0000256" key="4">
    <source>
        <dbReference type="ARBA" id="ARBA00022989"/>
    </source>
</evidence>
<dbReference type="GO" id="GO:0016020">
    <property type="term" value="C:membrane"/>
    <property type="evidence" value="ECO:0007669"/>
    <property type="project" value="UniProtKB-SubCell"/>
</dbReference>
<keyword evidence="11" id="KW-1185">Reference proteome</keyword>
<keyword evidence="5 7" id="KW-0472">Membrane</keyword>
<name>A0A3B3Z970_9GOBI</name>
<sequence>MFALTILTTLTMINVDLRALTQPVGILRIFSAILSCISFSLVASVGYVNNSYWSWCMFTWCFCFIVTLFILIMEFTTMHSKLPFGWEDFISAFAMLASLMIFTASIIYSSFFICRQQAPSGPKCHRQIGACVLSWVCFLAYVGEVVLNRLRPQGEHIGFLSTLPGIMKMLETFIVCIIFTSMHKSQYSKKPELEWCVSVYSLCFIFAIIIIVVCTAQLTSYSPVSIEKVVIVYNIVATLMYLSAMVLWPLYSFRNNSKPPNCNFLCPWDKLVVITIMTIFNAIVYILDSAYSIYLVFFVGRQREVVVKLTSALTL</sequence>
<evidence type="ECO:0000256" key="7">
    <source>
        <dbReference type="PROSITE-ProRule" id="PRU00581"/>
    </source>
</evidence>
<evidence type="ECO:0000313" key="11">
    <source>
        <dbReference type="Proteomes" id="UP000261520"/>
    </source>
</evidence>
<feature type="transmembrane region" description="Helical" evidence="8">
    <location>
        <begin position="55"/>
        <end position="77"/>
    </location>
</feature>
<feature type="transmembrane region" description="Helical" evidence="8">
    <location>
        <begin position="230"/>
        <end position="251"/>
    </location>
</feature>
<feature type="transmembrane region" description="Helical" evidence="8">
    <location>
        <begin position="193"/>
        <end position="218"/>
    </location>
</feature>
<comment type="similarity">
    <text evidence="6">Belongs to the MAL family.</text>
</comment>
<dbReference type="Ensembl" id="ENSPMGT00000001203.1">
    <property type="protein sequence ID" value="ENSPMGP00000001138.1"/>
    <property type="gene ID" value="ENSPMGG00000001025.1"/>
</dbReference>
<evidence type="ECO:0000256" key="1">
    <source>
        <dbReference type="ARBA" id="ARBA00004141"/>
    </source>
</evidence>
<dbReference type="Proteomes" id="UP000261520">
    <property type="component" value="Unplaced"/>
</dbReference>
<keyword evidence="2 7" id="KW-0812">Transmembrane</keyword>
<reference evidence="10" key="1">
    <citation type="submission" date="2025-08" db="UniProtKB">
        <authorList>
            <consortium name="Ensembl"/>
        </authorList>
    </citation>
    <scope>IDENTIFICATION</scope>
</reference>
<evidence type="ECO:0000256" key="6">
    <source>
        <dbReference type="ARBA" id="ARBA00034721"/>
    </source>
</evidence>
<dbReference type="PANTHER" id="PTHR17068">
    <property type="entry name" value="MYELOID-ASSOCIATED DIFFERENTIATION MARKER MYADM FAMILY MEMBER"/>
    <property type="match status" value="1"/>
</dbReference>
<feature type="transmembrane region" description="Helical" evidence="8">
    <location>
        <begin position="159"/>
        <end position="181"/>
    </location>
</feature>
<keyword evidence="3" id="KW-0677">Repeat</keyword>
<evidence type="ECO:0000256" key="3">
    <source>
        <dbReference type="ARBA" id="ARBA00022737"/>
    </source>
</evidence>
<organism evidence="10 11">
    <name type="scientific">Periophthalmus magnuspinnatus</name>
    <dbReference type="NCBI Taxonomy" id="409849"/>
    <lineage>
        <taxon>Eukaryota</taxon>
        <taxon>Metazoa</taxon>
        <taxon>Chordata</taxon>
        <taxon>Craniata</taxon>
        <taxon>Vertebrata</taxon>
        <taxon>Euteleostomi</taxon>
        <taxon>Actinopterygii</taxon>
        <taxon>Neopterygii</taxon>
        <taxon>Teleostei</taxon>
        <taxon>Neoteleostei</taxon>
        <taxon>Acanthomorphata</taxon>
        <taxon>Gobiaria</taxon>
        <taxon>Gobiiformes</taxon>
        <taxon>Gobioidei</taxon>
        <taxon>Gobiidae</taxon>
        <taxon>Oxudercinae</taxon>
        <taxon>Periophthalmus</taxon>
    </lineage>
</organism>
<evidence type="ECO:0000256" key="8">
    <source>
        <dbReference type="SAM" id="Phobius"/>
    </source>
</evidence>
<dbReference type="InterPro" id="IPR008253">
    <property type="entry name" value="Marvel"/>
</dbReference>
<dbReference type="Pfam" id="PF01284">
    <property type="entry name" value="MARVEL"/>
    <property type="match status" value="2"/>
</dbReference>
<feature type="transmembrane region" description="Helical" evidence="8">
    <location>
        <begin position="89"/>
        <end position="108"/>
    </location>
</feature>
<feature type="transmembrane region" description="Helical" evidence="8">
    <location>
        <begin position="128"/>
        <end position="147"/>
    </location>
</feature>
<feature type="transmembrane region" description="Helical" evidence="8">
    <location>
        <begin position="29"/>
        <end position="48"/>
    </location>
</feature>
<evidence type="ECO:0000256" key="2">
    <source>
        <dbReference type="ARBA" id="ARBA00022692"/>
    </source>
</evidence>
<feature type="domain" description="MARVEL" evidence="9">
    <location>
        <begin position="19"/>
        <end position="153"/>
    </location>
</feature>
<evidence type="ECO:0000259" key="9">
    <source>
        <dbReference type="PROSITE" id="PS51225"/>
    </source>
</evidence>
<dbReference type="AlphaFoldDB" id="A0A3B3Z970"/>
<feature type="domain" description="MARVEL" evidence="9">
    <location>
        <begin position="159"/>
        <end position="297"/>
    </location>
</feature>
<dbReference type="PROSITE" id="PS51225">
    <property type="entry name" value="MARVEL"/>
    <property type="match status" value="2"/>
</dbReference>
<protein>
    <recommendedName>
        <fullName evidence="9">MARVEL domain-containing protein</fullName>
    </recommendedName>
</protein>
<feature type="transmembrane region" description="Helical" evidence="8">
    <location>
        <begin position="271"/>
        <end position="297"/>
    </location>
</feature>
<evidence type="ECO:0000313" key="10">
    <source>
        <dbReference type="Ensembl" id="ENSPMGP00000001138.1"/>
    </source>
</evidence>